<dbReference type="InterPro" id="IPR036412">
    <property type="entry name" value="HAD-like_sf"/>
</dbReference>
<dbReference type="SUPFAM" id="SSF56784">
    <property type="entry name" value="HAD-like"/>
    <property type="match status" value="1"/>
</dbReference>
<dbReference type="SFLD" id="SFLDS00003">
    <property type="entry name" value="Haloacid_Dehalogenase"/>
    <property type="match status" value="1"/>
</dbReference>
<organism evidence="1 2">
    <name type="scientific">Musa balbisiana</name>
    <name type="common">Banana</name>
    <dbReference type="NCBI Taxonomy" id="52838"/>
    <lineage>
        <taxon>Eukaryota</taxon>
        <taxon>Viridiplantae</taxon>
        <taxon>Streptophyta</taxon>
        <taxon>Embryophyta</taxon>
        <taxon>Tracheophyta</taxon>
        <taxon>Spermatophyta</taxon>
        <taxon>Magnoliopsida</taxon>
        <taxon>Liliopsida</taxon>
        <taxon>Zingiberales</taxon>
        <taxon>Musaceae</taxon>
        <taxon>Musa</taxon>
    </lineage>
</organism>
<name>A0A4S8IDS9_MUSBA</name>
<protein>
    <submittedName>
        <fullName evidence="1">Uncharacterized protein</fullName>
    </submittedName>
</protein>
<dbReference type="SFLD" id="SFLDG01132">
    <property type="entry name" value="C1.5.3:_5'-Nucleotidase_Like"/>
    <property type="match status" value="1"/>
</dbReference>
<dbReference type="CDD" id="cd02604">
    <property type="entry name" value="HAD_5NT"/>
    <property type="match status" value="1"/>
</dbReference>
<dbReference type="Proteomes" id="UP000317650">
    <property type="component" value="Chromosome 9"/>
</dbReference>
<proteinExistence type="predicted"/>
<dbReference type="SFLD" id="SFLDG01129">
    <property type="entry name" value="C1.5:_HAD__Beta-PGM__Phosphata"/>
    <property type="match status" value="1"/>
</dbReference>
<keyword evidence="2" id="KW-1185">Reference proteome</keyword>
<dbReference type="NCBIfam" id="TIGR01509">
    <property type="entry name" value="HAD-SF-IA-v3"/>
    <property type="match status" value="1"/>
</dbReference>
<reference evidence="1 2" key="1">
    <citation type="journal article" date="2019" name="Nat. Plants">
        <title>Genome sequencing of Musa balbisiana reveals subgenome evolution and function divergence in polyploid bananas.</title>
        <authorList>
            <person name="Yao X."/>
        </authorList>
    </citation>
    <scope>NUCLEOTIDE SEQUENCE [LARGE SCALE GENOMIC DNA]</scope>
    <source>
        <strain evidence="2">cv. DH-PKW</strain>
        <tissue evidence="1">Leaves</tissue>
    </source>
</reference>
<dbReference type="PANTHER" id="PTHR12725:SF82">
    <property type="entry name" value="HALOACID DEHALOGENASE-LIKE HYDROLASE (HAD) SUPERFAMILY PROTEIN"/>
    <property type="match status" value="1"/>
</dbReference>
<evidence type="ECO:0000313" key="2">
    <source>
        <dbReference type="Proteomes" id="UP000317650"/>
    </source>
</evidence>
<gene>
    <name evidence="1" type="ORF">C4D60_Mb09t03600</name>
</gene>
<comment type="caution">
    <text evidence="1">The sequence shown here is derived from an EMBL/GenBank/DDBJ whole genome shotgun (WGS) entry which is preliminary data.</text>
</comment>
<dbReference type="InterPro" id="IPR023214">
    <property type="entry name" value="HAD_sf"/>
</dbReference>
<accession>A0A4S8IDS9</accession>
<dbReference type="InterPro" id="IPR010237">
    <property type="entry name" value="Pyr-5-nucltdase"/>
</dbReference>
<dbReference type="InterPro" id="IPR006439">
    <property type="entry name" value="HAD-SF_hydro_IA"/>
</dbReference>
<dbReference type="PANTHER" id="PTHR12725">
    <property type="entry name" value="HALOACID DEHALOGENASE-LIKE HYDROLASE"/>
    <property type="match status" value="1"/>
</dbReference>
<sequence>MEYENRCRQSQRGKYDCLLFDLDDTLYPLSSGIAIQCRNNIGDYLVEKLGIEENKVSALCNLLYKNYGTTMAGLKAIGYDFDYDDYHSFVHGRLPHENLKPDPVLRQLLLSLPIRKVVSSSSVLQKLSPSLCLSNSWIFLAAIQVFTNADKVHAAKVLKKLRLEDCFEGIICFETLNPPSSSSVTETSSQIFDIVEHFARPDTGGIELPKTPILCKPSLEAMEYALRIANIDPQRTVFFDDSVRNVQSGKRIGLHTVLVGTAHKVKGADYALESIHNIREALPGLWEEAEKSDGIRYSGKVAMETSVTA</sequence>
<dbReference type="Gene3D" id="3.40.50.1000">
    <property type="entry name" value="HAD superfamily/HAD-like"/>
    <property type="match status" value="1"/>
</dbReference>
<dbReference type="Pfam" id="PF13242">
    <property type="entry name" value="Hydrolase_like"/>
    <property type="match status" value="1"/>
</dbReference>
<dbReference type="AlphaFoldDB" id="A0A4S8IDS9"/>
<dbReference type="STRING" id="52838.A0A4S8IDS9"/>
<dbReference type="Gene3D" id="1.10.150.450">
    <property type="match status" value="1"/>
</dbReference>
<evidence type="ECO:0000313" key="1">
    <source>
        <dbReference type="EMBL" id="THU46313.1"/>
    </source>
</evidence>
<dbReference type="EMBL" id="PYDT01000010">
    <property type="protein sequence ID" value="THU46313.1"/>
    <property type="molecule type" value="Genomic_DNA"/>
</dbReference>